<dbReference type="AlphaFoldDB" id="A0A9Q3GSB2"/>
<sequence>MLFWGATLPTMWPEEFPPKGPCKDSFVADNDESIPKQEWMPGPQKGRQEQFQKIILVPSSINLSTPPRPPSNGHFTHRVIIRPMKDDDGKRTFELGQIVTMSCHPWDSKAKLKQNPKNPLQQDSPVPCIPCKQTLQQPTPGSSGTQWSEDLFWEPSQHNEPPIPGSSQPSEPHEDASACEHEPEVAPMQSTEEPFGKSPLHIFTLLNLYSPLLHPSPACHTTPTPIIIIDNTPIGSPLPVSSNCLLPPVPSSLHSHDEAQQELTDWQPTLMIPQAIVNKSID</sequence>
<dbReference type="EMBL" id="AVOT02005045">
    <property type="protein sequence ID" value="MBW0478076.1"/>
    <property type="molecule type" value="Genomic_DNA"/>
</dbReference>
<dbReference type="Proteomes" id="UP000765509">
    <property type="component" value="Unassembled WGS sequence"/>
</dbReference>
<feature type="compositionally biased region" description="Basic and acidic residues" evidence="1">
    <location>
        <begin position="171"/>
        <end position="184"/>
    </location>
</feature>
<proteinExistence type="predicted"/>
<feature type="region of interest" description="Disordered" evidence="1">
    <location>
        <begin position="109"/>
        <end position="194"/>
    </location>
</feature>
<name>A0A9Q3GSB2_9BASI</name>
<feature type="compositionally biased region" description="Polar residues" evidence="1">
    <location>
        <begin position="115"/>
        <end position="124"/>
    </location>
</feature>
<comment type="caution">
    <text evidence="2">The sequence shown here is derived from an EMBL/GenBank/DDBJ whole genome shotgun (WGS) entry which is preliminary data.</text>
</comment>
<reference evidence="2" key="1">
    <citation type="submission" date="2021-03" db="EMBL/GenBank/DDBJ databases">
        <title>Draft genome sequence of rust myrtle Austropuccinia psidii MF-1, a brazilian biotype.</title>
        <authorList>
            <person name="Quecine M.C."/>
            <person name="Pachon D.M.R."/>
            <person name="Bonatelli M.L."/>
            <person name="Correr F.H."/>
            <person name="Franceschini L.M."/>
            <person name="Leite T.F."/>
            <person name="Margarido G.R.A."/>
            <person name="Almeida C.A."/>
            <person name="Ferrarezi J.A."/>
            <person name="Labate C.A."/>
        </authorList>
    </citation>
    <scope>NUCLEOTIDE SEQUENCE</scope>
    <source>
        <strain evidence="2">MF-1</strain>
    </source>
</reference>
<evidence type="ECO:0000256" key="1">
    <source>
        <dbReference type="SAM" id="MobiDB-lite"/>
    </source>
</evidence>
<evidence type="ECO:0000313" key="2">
    <source>
        <dbReference type="EMBL" id="MBW0478076.1"/>
    </source>
</evidence>
<protein>
    <submittedName>
        <fullName evidence="2">Uncharacterized protein</fullName>
    </submittedName>
</protein>
<feature type="compositionally biased region" description="Polar residues" evidence="1">
    <location>
        <begin position="133"/>
        <end position="148"/>
    </location>
</feature>
<evidence type="ECO:0000313" key="3">
    <source>
        <dbReference type="Proteomes" id="UP000765509"/>
    </source>
</evidence>
<organism evidence="2 3">
    <name type="scientific">Austropuccinia psidii MF-1</name>
    <dbReference type="NCBI Taxonomy" id="1389203"/>
    <lineage>
        <taxon>Eukaryota</taxon>
        <taxon>Fungi</taxon>
        <taxon>Dikarya</taxon>
        <taxon>Basidiomycota</taxon>
        <taxon>Pucciniomycotina</taxon>
        <taxon>Pucciniomycetes</taxon>
        <taxon>Pucciniales</taxon>
        <taxon>Sphaerophragmiaceae</taxon>
        <taxon>Austropuccinia</taxon>
    </lineage>
</organism>
<accession>A0A9Q3GSB2</accession>
<keyword evidence="3" id="KW-1185">Reference proteome</keyword>
<gene>
    <name evidence="2" type="ORF">O181_017791</name>
</gene>